<feature type="binding site" evidence="7">
    <location>
        <begin position="342"/>
        <end position="347"/>
    </location>
    <ligand>
        <name>FAD</name>
        <dbReference type="ChEBI" id="CHEBI:57692"/>
    </ligand>
</feature>
<feature type="binding site" evidence="7">
    <location>
        <position position="318"/>
    </location>
    <ligand>
        <name>D-dopa</name>
        <dbReference type="ChEBI" id="CHEBI:149689"/>
    </ligand>
</feature>
<reference evidence="10" key="1">
    <citation type="submission" date="2018-02" db="EMBL/GenBank/DDBJ databases">
        <authorList>
            <person name="Seth-Smith MB H."/>
            <person name="Seth-Smith H."/>
        </authorList>
    </citation>
    <scope>NUCLEOTIDE SEQUENCE [LARGE SCALE GENOMIC DNA]</scope>
</reference>
<dbReference type="GO" id="GO:0005737">
    <property type="term" value="C:cytoplasm"/>
    <property type="evidence" value="ECO:0007669"/>
    <property type="project" value="TreeGrafter"/>
</dbReference>
<proteinExistence type="inferred from homology"/>
<comment type="similarity">
    <text evidence="2">Belongs to the DAMOX/DASOX family.</text>
</comment>
<feature type="binding site" evidence="7">
    <location>
        <position position="343"/>
    </location>
    <ligand>
        <name>D-dopa</name>
        <dbReference type="ChEBI" id="CHEBI:149689"/>
    </ligand>
</feature>
<evidence type="ECO:0000313" key="10">
    <source>
        <dbReference type="Proteomes" id="UP000269998"/>
    </source>
</evidence>
<accession>A0A3S4BVU2</accession>
<evidence type="ECO:0000256" key="6">
    <source>
        <dbReference type="ARBA" id="ARBA00049547"/>
    </source>
</evidence>
<feature type="binding site" evidence="7">
    <location>
        <begin position="37"/>
        <end position="38"/>
    </location>
    <ligand>
        <name>FAD</name>
        <dbReference type="ChEBI" id="CHEBI:57692"/>
    </ligand>
</feature>
<dbReference type="KEGG" id="mbai:MB901379_02306"/>
<dbReference type="RefSeq" id="WP_158016744.1">
    <property type="nucleotide sequence ID" value="NZ_CBCSKE010000064.1"/>
</dbReference>
<dbReference type="SUPFAM" id="SSF54373">
    <property type="entry name" value="FAD-linked reductases, C-terminal domain"/>
    <property type="match status" value="1"/>
</dbReference>
<keyword evidence="10" id="KW-1185">Reference proteome</keyword>
<dbReference type="GO" id="GO:0019478">
    <property type="term" value="P:D-amino acid catabolic process"/>
    <property type="evidence" value="ECO:0007669"/>
    <property type="project" value="TreeGrafter"/>
</dbReference>
<dbReference type="OrthoDB" id="246701at2"/>
<evidence type="ECO:0000256" key="7">
    <source>
        <dbReference type="PIRSR" id="PIRSR000189-1"/>
    </source>
</evidence>
<keyword evidence="3" id="KW-0285">Flavoprotein</keyword>
<dbReference type="PROSITE" id="PS00677">
    <property type="entry name" value="DAO"/>
    <property type="match status" value="1"/>
</dbReference>
<protein>
    <submittedName>
        <fullName evidence="9">D-amino acid dehydrogenase small subunit</fullName>
    </submittedName>
</protein>
<name>A0A3S4BVU2_9MYCO</name>
<dbReference type="Gene3D" id="3.40.50.720">
    <property type="entry name" value="NAD(P)-binding Rossmann-like Domain"/>
    <property type="match status" value="1"/>
</dbReference>
<feature type="domain" description="FAD dependent oxidoreductase" evidence="8">
    <location>
        <begin position="9"/>
        <end position="359"/>
    </location>
</feature>
<comment type="cofactor">
    <cofactor evidence="1 7">
        <name>FAD</name>
        <dbReference type="ChEBI" id="CHEBI:57692"/>
    </cofactor>
</comment>
<evidence type="ECO:0000256" key="1">
    <source>
        <dbReference type="ARBA" id="ARBA00001974"/>
    </source>
</evidence>
<dbReference type="PIRSF" id="PIRSF000189">
    <property type="entry name" value="D-aa_oxidase"/>
    <property type="match status" value="1"/>
</dbReference>
<dbReference type="PANTHER" id="PTHR11530:SF25">
    <property type="entry name" value="FAD DEPENDENT OXIDOREDUCTASE DOMAIN-CONTAINING PROTEIN"/>
    <property type="match status" value="1"/>
</dbReference>
<keyword evidence="5" id="KW-0560">Oxidoreductase</keyword>
<evidence type="ECO:0000259" key="8">
    <source>
        <dbReference type="Pfam" id="PF01266"/>
    </source>
</evidence>
<evidence type="ECO:0000256" key="2">
    <source>
        <dbReference type="ARBA" id="ARBA00006730"/>
    </source>
</evidence>
<dbReference type="InterPro" id="IPR006076">
    <property type="entry name" value="FAD-dep_OxRdtase"/>
</dbReference>
<gene>
    <name evidence="9" type="ORF">MB901379_02306</name>
</gene>
<evidence type="ECO:0000256" key="3">
    <source>
        <dbReference type="ARBA" id="ARBA00022630"/>
    </source>
</evidence>
<dbReference type="GO" id="GO:0003884">
    <property type="term" value="F:D-amino-acid oxidase activity"/>
    <property type="evidence" value="ECO:0007669"/>
    <property type="project" value="UniProtKB-EC"/>
</dbReference>
<dbReference type="EMBL" id="LR130759">
    <property type="protein sequence ID" value="VDM88742.1"/>
    <property type="molecule type" value="Genomic_DNA"/>
</dbReference>
<dbReference type="AlphaFoldDB" id="A0A3S4BVU2"/>
<sequence>MTPTDRPTAVVIGAGVSGWTTALVLAKRGWRVIVAADRFGLDTVSTMAGALWEWPSAGRGALDDHAAPARSAVWAIRSYLRFAQFAADTRTGVSLRPAVFSFPHRIEEDPVELAKMTMIEQFVPAFVHDSALIDTHGINRATGVIDSYCYLAPTIDTDWYLVWLAREAKAAGVVADRRRIRGPLIEQEQRLCAEYGAQLIVNCAGLGARELAQDETVDPHRGAFLWVVNDGTRQSRVTAAHVLESDAGSDGQNVLSIVPRGADRLLLGGLVEPGQHDTELDLTGYPPLQEIFDRCIEFLPALRGSQPDALCPVQVGLRPFRRDGARVEAQPGSRIVHNYGHGGDGVTLSWGCAQEVADLAYGMLATRGAA</sequence>
<dbReference type="GO" id="GO:0071949">
    <property type="term" value="F:FAD binding"/>
    <property type="evidence" value="ECO:0007669"/>
    <property type="project" value="InterPro"/>
</dbReference>
<dbReference type="Pfam" id="PF01266">
    <property type="entry name" value="DAO"/>
    <property type="match status" value="1"/>
</dbReference>
<dbReference type="SUPFAM" id="SSF51971">
    <property type="entry name" value="Nucleotide-binding domain"/>
    <property type="match status" value="1"/>
</dbReference>
<comment type="catalytic activity">
    <reaction evidence="6">
        <text>a D-alpha-amino acid + O2 + H2O = a 2-oxocarboxylate + H2O2 + NH4(+)</text>
        <dbReference type="Rhea" id="RHEA:21816"/>
        <dbReference type="ChEBI" id="CHEBI:15377"/>
        <dbReference type="ChEBI" id="CHEBI:15379"/>
        <dbReference type="ChEBI" id="CHEBI:16240"/>
        <dbReference type="ChEBI" id="CHEBI:28938"/>
        <dbReference type="ChEBI" id="CHEBI:35179"/>
        <dbReference type="ChEBI" id="CHEBI:59871"/>
        <dbReference type="EC" id="1.4.3.3"/>
    </reaction>
    <physiologicalReaction direction="left-to-right" evidence="6">
        <dbReference type="Rhea" id="RHEA:21817"/>
    </physiologicalReaction>
</comment>
<dbReference type="InterPro" id="IPR023209">
    <property type="entry name" value="DAO"/>
</dbReference>
<keyword evidence="4 7" id="KW-0274">FAD</keyword>
<evidence type="ECO:0000256" key="5">
    <source>
        <dbReference type="ARBA" id="ARBA00023002"/>
    </source>
</evidence>
<organism evidence="9 10">
    <name type="scientific">Mycobacterium basiliense</name>
    <dbReference type="NCBI Taxonomy" id="2094119"/>
    <lineage>
        <taxon>Bacteria</taxon>
        <taxon>Bacillati</taxon>
        <taxon>Actinomycetota</taxon>
        <taxon>Actinomycetes</taxon>
        <taxon>Mycobacteriales</taxon>
        <taxon>Mycobacteriaceae</taxon>
        <taxon>Mycobacterium</taxon>
    </lineage>
</organism>
<dbReference type="PANTHER" id="PTHR11530">
    <property type="entry name" value="D-AMINO ACID OXIDASE"/>
    <property type="match status" value="1"/>
</dbReference>
<evidence type="ECO:0000313" key="9">
    <source>
        <dbReference type="EMBL" id="VDM88742.1"/>
    </source>
</evidence>
<evidence type="ECO:0000256" key="4">
    <source>
        <dbReference type="ARBA" id="ARBA00022827"/>
    </source>
</evidence>
<dbReference type="InterPro" id="IPR006181">
    <property type="entry name" value="D-amino_acid_oxidase_CS"/>
</dbReference>
<dbReference type="Gene3D" id="3.30.9.10">
    <property type="entry name" value="D-Amino Acid Oxidase, subunit A, domain 2"/>
    <property type="match status" value="1"/>
</dbReference>
<dbReference type="Proteomes" id="UP000269998">
    <property type="component" value="Chromosome"/>
</dbReference>